<keyword evidence="6" id="KW-0472">Membrane</keyword>
<keyword evidence="6" id="KW-0812">Transmembrane</keyword>
<dbReference type="Pfam" id="PF13180">
    <property type="entry name" value="PDZ_2"/>
    <property type="match status" value="1"/>
</dbReference>
<dbReference type="SUPFAM" id="SSF50494">
    <property type="entry name" value="Trypsin-like serine proteases"/>
    <property type="match status" value="1"/>
</dbReference>
<feature type="compositionally biased region" description="Polar residues" evidence="5">
    <location>
        <begin position="1"/>
        <end position="18"/>
    </location>
</feature>
<dbReference type="SMART" id="SM00228">
    <property type="entry name" value="PDZ"/>
    <property type="match status" value="1"/>
</dbReference>
<dbReference type="EMBL" id="NBTM02000001">
    <property type="protein sequence ID" value="PNL91767.1"/>
    <property type="molecule type" value="Genomic_DNA"/>
</dbReference>
<dbReference type="GO" id="GO:0004252">
    <property type="term" value="F:serine-type endopeptidase activity"/>
    <property type="evidence" value="ECO:0007669"/>
    <property type="project" value="InterPro"/>
</dbReference>
<feature type="domain" description="PDZ" evidence="7">
    <location>
        <begin position="356"/>
        <end position="415"/>
    </location>
</feature>
<dbReference type="GO" id="GO:0006508">
    <property type="term" value="P:proteolysis"/>
    <property type="evidence" value="ECO:0007669"/>
    <property type="project" value="UniProtKB-KW"/>
</dbReference>
<feature type="compositionally biased region" description="Basic and acidic residues" evidence="5">
    <location>
        <begin position="22"/>
        <end position="37"/>
    </location>
</feature>
<evidence type="ECO:0000256" key="1">
    <source>
        <dbReference type="ARBA" id="ARBA00010541"/>
    </source>
</evidence>
<evidence type="ECO:0000256" key="2">
    <source>
        <dbReference type="ARBA" id="ARBA00022670"/>
    </source>
</evidence>
<evidence type="ECO:0000259" key="7">
    <source>
        <dbReference type="PROSITE" id="PS50106"/>
    </source>
</evidence>
<dbReference type="InterPro" id="IPR001478">
    <property type="entry name" value="PDZ"/>
</dbReference>
<keyword evidence="3" id="KW-0378">Hydrolase</keyword>
<evidence type="ECO:0000313" key="8">
    <source>
        <dbReference type="EMBL" id="PNL91767.1"/>
    </source>
</evidence>
<organism evidence="8 9">
    <name type="scientific">Aerococcus viridans</name>
    <dbReference type="NCBI Taxonomy" id="1377"/>
    <lineage>
        <taxon>Bacteria</taxon>
        <taxon>Bacillati</taxon>
        <taxon>Bacillota</taxon>
        <taxon>Bacilli</taxon>
        <taxon>Lactobacillales</taxon>
        <taxon>Aerococcaceae</taxon>
        <taxon>Aerococcus</taxon>
    </lineage>
</organism>
<feature type="transmembrane region" description="Helical" evidence="6">
    <location>
        <begin position="42"/>
        <end position="64"/>
    </location>
</feature>
<comment type="caution">
    <text evidence="8">The sequence shown here is derived from an EMBL/GenBank/DDBJ whole genome shotgun (WGS) entry which is preliminary data.</text>
</comment>
<evidence type="ECO:0000256" key="6">
    <source>
        <dbReference type="SAM" id="Phobius"/>
    </source>
</evidence>
<dbReference type="Gene3D" id="2.30.42.10">
    <property type="match status" value="1"/>
</dbReference>
<dbReference type="InterPro" id="IPR043504">
    <property type="entry name" value="Peptidase_S1_PA_chymotrypsin"/>
</dbReference>
<keyword evidence="4" id="KW-0720">Serine protease</keyword>
<dbReference type="Gene3D" id="2.40.10.10">
    <property type="entry name" value="Trypsin-like serine proteases"/>
    <property type="match status" value="2"/>
</dbReference>
<feature type="region of interest" description="Disordered" evidence="5">
    <location>
        <begin position="1"/>
        <end position="37"/>
    </location>
</feature>
<dbReference type="Proteomes" id="UP000192813">
    <property type="component" value="Unassembled WGS sequence"/>
</dbReference>
<accession>A0A2J9PN74</accession>
<dbReference type="PANTHER" id="PTHR43343:SF3">
    <property type="entry name" value="PROTEASE DO-LIKE 8, CHLOROPLASTIC"/>
    <property type="match status" value="1"/>
</dbReference>
<dbReference type="PRINTS" id="PR00834">
    <property type="entry name" value="PROTEASES2C"/>
</dbReference>
<sequence length="452" mass="46863">MSQSNNPNNLNDQSSVDNQNDEPIKNPNEPHRPEKKERKLTALQSGLIGGAVAAVLISGVGYAVTTANDTDDQISTEEVQSIVDEAVSSAQADNTASSVQSTSLDVTTDVSETVANVQDSVVSVVNMTESVSTYDLFGFTSPTQGETTTESSELETSSEGSGVVYKVDGDTAYVVTNNHVIDGADAINIIMADGTQVEAEVVGSDPWTDLAVLKISSDVVTTVAEFGDSDSLKVGEPAIAIGSPLGSEYATTVTQGIISGLDRSVPVDIDGDGTSDWVANVIQTDAAINPGNSGGALLNAAGQVIGINSMKVSSDQVEGMGFAIPAGEVQTIIGELEVNGKIVRPELGVSMVDLNRVSLDYQSQNLQLPDDVDGGVYVAEVSAGSAAEAAGLQADDVIVEFAGEAVTDSASLRQALYQQKSDASVEVSFYRNGELQTATVQLQPQNNSSATQ</sequence>
<keyword evidence="2 8" id="KW-0645">Protease</keyword>
<dbReference type="RefSeq" id="WP_083068997.1">
    <property type="nucleotide sequence ID" value="NZ_JALXKY010000020.1"/>
</dbReference>
<protein>
    <submittedName>
        <fullName evidence="8">Serine protease</fullName>
    </submittedName>
</protein>
<dbReference type="PANTHER" id="PTHR43343">
    <property type="entry name" value="PEPTIDASE S12"/>
    <property type="match status" value="1"/>
</dbReference>
<evidence type="ECO:0000256" key="4">
    <source>
        <dbReference type="ARBA" id="ARBA00022825"/>
    </source>
</evidence>
<dbReference type="AlphaFoldDB" id="A0A2J9PN74"/>
<dbReference type="InterPro" id="IPR009003">
    <property type="entry name" value="Peptidase_S1_PA"/>
</dbReference>
<proteinExistence type="inferred from homology"/>
<comment type="similarity">
    <text evidence="1">Belongs to the peptidase S1C family.</text>
</comment>
<name>A0A2J9PN74_9LACT</name>
<dbReference type="InterPro" id="IPR036034">
    <property type="entry name" value="PDZ_sf"/>
</dbReference>
<reference evidence="9" key="1">
    <citation type="submission" date="2017-12" db="EMBL/GenBank/DDBJ databases">
        <title>FDA dAtabase for Regulatory Grade micrObial Sequences (FDA-ARGOS): Supporting development and validation of Infectious Disease Dx tests.</title>
        <authorList>
            <person name="Hoffmann M."/>
            <person name="Allard M."/>
            <person name="Evans P."/>
            <person name="Brown E."/>
            <person name="Tallon L."/>
            <person name="Sadzewicz L."/>
            <person name="Sengamalay N."/>
            <person name="Ott S."/>
            <person name="Godinez A."/>
            <person name="Nagaraj S."/>
            <person name="Vavikolanu K."/>
            <person name="Aluvathingal J."/>
            <person name="Nadendla S."/>
            <person name="Sichtig H."/>
        </authorList>
    </citation>
    <scope>NUCLEOTIDE SEQUENCE [LARGE SCALE GENOMIC DNA]</scope>
    <source>
        <strain evidence="9">FDAARGOS_249</strain>
    </source>
</reference>
<dbReference type="InterPro" id="IPR001940">
    <property type="entry name" value="Peptidase_S1C"/>
</dbReference>
<evidence type="ECO:0000256" key="5">
    <source>
        <dbReference type="SAM" id="MobiDB-lite"/>
    </source>
</evidence>
<keyword evidence="6" id="KW-1133">Transmembrane helix</keyword>
<feature type="region of interest" description="Disordered" evidence="5">
    <location>
        <begin position="140"/>
        <end position="161"/>
    </location>
</feature>
<dbReference type="SUPFAM" id="SSF50156">
    <property type="entry name" value="PDZ domain-like"/>
    <property type="match status" value="1"/>
</dbReference>
<gene>
    <name evidence="8" type="ORF">A6J77_005835</name>
</gene>
<dbReference type="Pfam" id="PF13365">
    <property type="entry name" value="Trypsin_2"/>
    <property type="match status" value="1"/>
</dbReference>
<evidence type="ECO:0000313" key="9">
    <source>
        <dbReference type="Proteomes" id="UP000192813"/>
    </source>
</evidence>
<dbReference type="PROSITE" id="PS50106">
    <property type="entry name" value="PDZ"/>
    <property type="match status" value="1"/>
</dbReference>
<dbReference type="InterPro" id="IPR051201">
    <property type="entry name" value="Chloro_Bact_Ser_Proteases"/>
</dbReference>
<evidence type="ECO:0000256" key="3">
    <source>
        <dbReference type="ARBA" id="ARBA00022801"/>
    </source>
</evidence>